<evidence type="ECO:0000313" key="3">
    <source>
        <dbReference type="Proteomes" id="UP000440978"/>
    </source>
</evidence>
<sequence>MNKSLIVFCRLFFICYMILTYLFSEVFHFMLLNILLAYIPFELSVWLSKKKRPFIVFALVSIVWLLFYPNAPYLLTDFFHLQDLGMTNVASGHFKMDVTIWFQFFVLLLGIFYGLFIGFRSLEKMLEEWMNRLKINSYVSYFTMLLIITLLTSYGIYLGRFVRLHTIHLVTKPIVSIHEMLSVFSSSFFVFISIFTGLQLFVFILYSHLSSFEHHT</sequence>
<dbReference type="InterPro" id="IPR009793">
    <property type="entry name" value="DUF1361"/>
</dbReference>
<dbReference type="EMBL" id="WNHB01000002">
    <property type="protein sequence ID" value="MTT30676.1"/>
    <property type="molecule type" value="Genomic_DNA"/>
</dbReference>
<evidence type="ECO:0000313" key="2">
    <source>
        <dbReference type="EMBL" id="MTT30676.1"/>
    </source>
</evidence>
<comment type="caution">
    <text evidence="2">The sequence shown here is derived from an EMBL/GenBank/DDBJ whole genome shotgun (WGS) entry which is preliminary data.</text>
</comment>
<keyword evidence="1" id="KW-0472">Membrane</keyword>
<reference evidence="2 3" key="1">
    <citation type="submission" date="2019-11" db="EMBL/GenBank/DDBJ databases">
        <title>Terrilactibacillus tamarindus sp. nov. BCM23-1 isolated from bark of Tamarindus indica.</title>
        <authorList>
            <person name="Kingkaew E."/>
            <person name="Tanasupawat S."/>
        </authorList>
    </citation>
    <scope>NUCLEOTIDE SEQUENCE [LARGE SCALE GENOMIC DNA]</scope>
    <source>
        <strain evidence="2 3">BCM23-1</strain>
    </source>
</reference>
<proteinExistence type="predicted"/>
<keyword evidence="1" id="KW-0812">Transmembrane</keyword>
<name>A0A6N8CRR9_9BACI</name>
<feature type="transmembrane region" description="Helical" evidence="1">
    <location>
        <begin position="139"/>
        <end position="160"/>
    </location>
</feature>
<protein>
    <submittedName>
        <fullName evidence="2">DUF1361 domain-containing protein</fullName>
    </submittedName>
</protein>
<evidence type="ECO:0000256" key="1">
    <source>
        <dbReference type="SAM" id="Phobius"/>
    </source>
</evidence>
<dbReference type="OrthoDB" id="4540541at2"/>
<feature type="transmembrane region" description="Helical" evidence="1">
    <location>
        <begin position="29"/>
        <end position="47"/>
    </location>
</feature>
<accession>A0A6N8CRR9</accession>
<feature type="transmembrane region" description="Helical" evidence="1">
    <location>
        <begin position="54"/>
        <end position="71"/>
    </location>
</feature>
<dbReference type="AlphaFoldDB" id="A0A6N8CRR9"/>
<organism evidence="2 3">
    <name type="scientific">Terrilactibacillus tamarindi</name>
    <dbReference type="NCBI Taxonomy" id="2599694"/>
    <lineage>
        <taxon>Bacteria</taxon>
        <taxon>Bacillati</taxon>
        <taxon>Bacillota</taxon>
        <taxon>Bacilli</taxon>
        <taxon>Bacillales</taxon>
        <taxon>Bacillaceae</taxon>
        <taxon>Terrilactibacillus</taxon>
    </lineage>
</organism>
<feature type="transmembrane region" description="Helical" evidence="1">
    <location>
        <begin position="180"/>
        <end position="206"/>
    </location>
</feature>
<gene>
    <name evidence="2" type="ORF">GMB86_01435</name>
</gene>
<feature type="transmembrane region" description="Helical" evidence="1">
    <location>
        <begin position="100"/>
        <end position="119"/>
    </location>
</feature>
<keyword evidence="1" id="KW-1133">Transmembrane helix</keyword>
<keyword evidence="3" id="KW-1185">Reference proteome</keyword>
<feature type="transmembrane region" description="Helical" evidence="1">
    <location>
        <begin position="5"/>
        <end position="23"/>
    </location>
</feature>
<dbReference type="Proteomes" id="UP000440978">
    <property type="component" value="Unassembled WGS sequence"/>
</dbReference>
<dbReference type="Pfam" id="PF07099">
    <property type="entry name" value="DUF1361"/>
    <property type="match status" value="1"/>
</dbReference>